<dbReference type="Proteomes" id="UP000294902">
    <property type="component" value="Unassembled WGS sequence"/>
</dbReference>
<feature type="transmembrane region" description="Helical" evidence="1">
    <location>
        <begin position="12"/>
        <end position="33"/>
    </location>
</feature>
<keyword evidence="1" id="KW-0812">Transmembrane</keyword>
<keyword evidence="3" id="KW-1185">Reference proteome</keyword>
<proteinExistence type="predicted"/>
<dbReference type="EMBL" id="SMAL01000016">
    <property type="protein sequence ID" value="TCT11646.1"/>
    <property type="molecule type" value="Genomic_DNA"/>
</dbReference>
<keyword evidence="1" id="KW-1133">Transmembrane helix</keyword>
<dbReference type="AlphaFoldDB" id="A0A4R3MDW2"/>
<sequence>MQGDKLEGSFTIEAAFIMPIIIITIITLIYMTFYLHDMTYLQSVANNTAMKGAQSLKYIDVDMNTMNINYENINNRFIYWRNTNLNHRRGDLKSHFNNQIKNKLFQVQAKDITVYTEIESKGLNKYLKVDAIAEFRTPFNFISQILNGGKTIHIQVSSKAILPDQQEFIRTVNLIEYVLNNYTIFDGLVEKYNDVLSQIKNQF</sequence>
<evidence type="ECO:0000313" key="2">
    <source>
        <dbReference type="EMBL" id="TCT11646.1"/>
    </source>
</evidence>
<organism evidence="2 3">
    <name type="scientific">Natranaerovirga pectinivora</name>
    <dbReference type="NCBI Taxonomy" id="682400"/>
    <lineage>
        <taxon>Bacteria</taxon>
        <taxon>Bacillati</taxon>
        <taxon>Bacillota</taxon>
        <taxon>Clostridia</taxon>
        <taxon>Lachnospirales</taxon>
        <taxon>Natranaerovirgaceae</taxon>
        <taxon>Natranaerovirga</taxon>
    </lineage>
</organism>
<comment type="caution">
    <text evidence="2">The sequence shown here is derived from an EMBL/GenBank/DDBJ whole genome shotgun (WGS) entry which is preliminary data.</text>
</comment>
<evidence type="ECO:0000256" key="1">
    <source>
        <dbReference type="SAM" id="Phobius"/>
    </source>
</evidence>
<keyword evidence="1" id="KW-0472">Membrane</keyword>
<dbReference type="RefSeq" id="WP_132254158.1">
    <property type="nucleotide sequence ID" value="NZ_SMAL01000016.1"/>
</dbReference>
<name>A0A4R3MDW2_9FIRM</name>
<protein>
    <submittedName>
        <fullName evidence="2">TadE-like protein</fullName>
    </submittedName>
</protein>
<reference evidence="2 3" key="1">
    <citation type="submission" date="2019-03" db="EMBL/GenBank/DDBJ databases">
        <title>Genomic Encyclopedia of Type Strains, Phase IV (KMG-IV): sequencing the most valuable type-strain genomes for metagenomic binning, comparative biology and taxonomic classification.</title>
        <authorList>
            <person name="Goeker M."/>
        </authorList>
    </citation>
    <scope>NUCLEOTIDE SEQUENCE [LARGE SCALE GENOMIC DNA]</scope>
    <source>
        <strain evidence="2 3">DSM 24629</strain>
    </source>
</reference>
<evidence type="ECO:0000313" key="3">
    <source>
        <dbReference type="Proteomes" id="UP000294902"/>
    </source>
</evidence>
<gene>
    <name evidence="2" type="ORF">EDC18_1165</name>
</gene>
<accession>A0A4R3MDW2</accession>